<sequence length="117" mass="13389">MKYIELPPKEMVAFADKLKEECGLIIKMCPTKVTLDESQHGKGWVAWKKSYLFKVIKKDDDGVLECNVVTMQNGDGTALVAVTKRQHKNWKNWKVVSEPFGWGWGRFESCVAQITHC</sequence>
<gene>
    <name evidence="1" type="ORF">LCGC14_2004200</name>
</gene>
<accession>A0A0F9FQ04</accession>
<organism evidence="1">
    <name type="scientific">marine sediment metagenome</name>
    <dbReference type="NCBI Taxonomy" id="412755"/>
    <lineage>
        <taxon>unclassified sequences</taxon>
        <taxon>metagenomes</taxon>
        <taxon>ecological metagenomes</taxon>
    </lineage>
</organism>
<dbReference type="EMBL" id="LAZR01022837">
    <property type="protein sequence ID" value="KKL80496.1"/>
    <property type="molecule type" value="Genomic_DNA"/>
</dbReference>
<reference evidence="1" key="1">
    <citation type="journal article" date="2015" name="Nature">
        <title>Complex archaea that bridge the gap between prokaryotes and eukaryotes.</title>
        <authorList>
            <person name="Spang A."/>
            <person name="Saw J.H."/>
            <person name="Jorgensen S.L."/>
            <person name="Zaremba-Niedzwiedzka K."/>
            <person name="Martijn J."/>
            <person name="Lind A.E."/>
            <person name="van Eijk R."/>
            <person name="Schleper C."/>
            <person name="Guy L."/>
            <person name="Ettema T.J."/>
        </authorList>
    </citation>
    <scope>NUCLEOTIDE SEQUENCE</scope>
</reference>
<proteinExistence type="predicted"/>
<name>A0A0F9FQ04_9ZZZZ</name>
<comment type="caution">
    <text evidence="1">The sequence shown here is derived from an EMBL/GenBank/DDBJ whole genome shotgun (WGS) entry which is preliminary data.</text>
</comment>
<protein>
    <submittedName>
        <fullName evidence="1">Uncharacterized protein</fullName>
    </submittedName>
</protein>
<dbReference type="AlphaFoldDB" id="A0A0F9FQ04"/>
<evidence type="ECO:0000313" key="1">
    <source>
        <dbReference type="EMBL" id="KKL80496.1"/>
    </source>
</evidence>